<reference evidence="1 2" key="1">
    <citation type="submission" date="2016-10" db="EMBL/GenBank/DDBJ databases">
        <authorList>
            <person name="de Groot N.N."/>
        </authorList>
    </citation>
    <scope>NUCLEOTIDE SEQUENCE [LARGE SCALE GENOMIC DNA]</scope>
    <source>
        <strain evidence="1 2">Nm1</strain>
    </source>
</reference>
<protein>
    <submittedName>
        <fullName evidence="1">Methyltransferase domain-containing protein</fullName>
    </submittedName>
</protein>
<dbReference type="STRING" id="44576.SAMN05421881_105213"/>
<dbReference type="OrthoDB" id="9790457at2"/>
<dbReference type="RefSeq" id="WP_090415102.1">
    <property type="nucleotide sequence ID" value="NZ_FNOY01000052.1"/>
</dbReference>
<dbReference type="SUPFAM" id="SSF53335">
    <property type="entry name" value="S-adenosyl-L-methionine-dependent methyltransferases"/>
    <property type="match status" value="1"/>
</dbReference>
<dbReference type="CDD" id="cd02440">
    <property type="entry name" value="AdoMet_MTases"/>
    <property type="match status" value="1"/>
</dbReference>
<proteinExistence type="predicted"/>
<accession>A0A1H3LT67</accession>
<organism evidence="1 2">
    <name type="scientific">Nitrosomonas halophila</name>
    <dbReference type="NCBI Taxonomy" id="44576"/>
    <lineage>
        <taxon>Bacteria</taxon>
        <taxon>Pseudomonadati</taxon>
        <taxon>Pseudomonadota</taxon>
        <taxon>Betaproteobacteria</taxon>
        <taxon>Nitrosomonadales</taxon>
        <taxon>Nitrosomonadaceae</taxon>
        <taxon>Nitrosomonas</taxon>
    </lineage>
</organism>
<dbReference type="InterPro" id="IPR029063">
    <property type="entry name" value="SAM-dependent_MTases_sf"/>
</dbReference>
<dbReference type="GO" id="GO:0008168">
    <property type="term" value="F:methyltransferase activity"/>
    <property type="evidence" value="ECO:0007669"/>
    <property type="project" value="UniProtKB-KW"/>
</dbReference>
<dbReference type="Gene3D" id="3.40.50.150">
    <property type="entry name" value="Vaccinia Virus protein VP39"/>
    <property type="match status" value="1"/>
</dbReference>
<evidence type="ECO:0000313" key="1">
    <source>
        <dbReference type="EMBL" id="SDY67279.1"/>
    </source>
</evidence>
<dbReference type="Pfam" id="PF13489">
    <property type="entry name" value="Methyltransf_23"/>
    <property type="match status" value="1"/>
</dbReference>
<dbReference type="EMBL" id="FNOY01000052">
    <property type="protein sequence ID" value="SDY67279.1"/>
    <property type="molecule type" value="Genomic_DNA"/>
</dbReference>
<sequence length="240" mass="27514">MIPWRVKSFFSENFPLGYHLLVNLRNQHKSEEYWDNAFDQSWQSGNRDWPTKNRLIKALTSPADRILDVGSGTGSLLRYLKENSYAHLEGLDISKRAVEVLGKHGITMHHAVLPDLPKLGQQYDVVIASQVLEHIIRRQKFLSGLQKILKPSGSLIIFVPDNCLGPIDEPSHVVKFNKNSLMKELSTCFRSVFIESMKDDNFEIPILFAYAQNNIQKYTHDELANILSQVTHQQRTDNSL</sequence>
<name>A0A1H3LT67_9PROT</name>
<keyword evidence="1" id="KW-0808">Transferase</keyword>
<keyword evidence="1" id="KW-0489">Methyltransferase</keyword>
<dbReference type="PANTHER" id="PTHR43861">
    <property type="entry name" value="TRANS-ACONITATE 2-METHYLTRANSFERASE-RELATED"/>
    <property type="match status" value="1"/>
</dbReference>
<dbReference type="GO" id="GO:0032259">
    <property type="term" value="P:methylation"/>
    <property type="evidence" value="ECO:0007669"/>
    <property type="project" value="UniProtKB-KW"/>
</dbReference>
<gene>
    <name evidence="1" type="ORF">SAMN05421881_105213</name>
</gene>
<dbReference type="Proteomes" id="UP000198640">
    <property type="component" value="Unassembled WGS sequence"/>
</dbReference>
<evidence type="ECO:0000313" key="2">
    <source>
        <dbReference type="Proteomes" id="UP000198640"/>
    </source>
</evidence>
<dbReference type="AlphaFoldDB" id="A0A1H3LT67"/>
<keyword evidence="2" id="KW-1185">Reference proteome</keyword>